<dbReference type="Proteomes" id="UP000093000">
    <property type="component" value="Unassembled WGS sequence"/>
</dbReference>
<sequence length="178" mass="20585">MPYHLPNQANSSKIRPSDLTPNHARSLLPRKQQIQAGKKRMRLTDVEKLELGYRCYEVKPKISQESLCAWAKREFQLEEEPIQSTISRALQKYSSLKEPPDNKLRAFSSKGAKFSLLESKFADFVKRMEDSSFAINSHSLKAEAERLCMSEPLLLNGELMPAFSNGWFDRFMKRNMLK</sequence>
<evidence type="ECO:0000256" key="1">
    <source>
        <dbReference type="ARBA" id="ARBA00023125"/>
    </source>
</evidence>
<evidence type="ECO:0000259" key="3">
    <source>
        <dbReference type="PROSITE" id="PS51253"/>
    </source>
</evidence>
<keyword evidence="5" id="KW-1185">Reference proteome</keyword>
<dbReference type="AlphaFoldDB" id="A0A1C7MU29"/>
<evidence type="ECO:0000256" key="2">
    <source>
        <dbReference type="SAM" id="MobiDB-lite"/>
    </source>
</evidence>
<feature type="domain" description="HTH CENPB-type" evidence="3">
    <location>
        <begin position="105"/>
        <end position="178"/>
    </location>
</feature>
<dbReference type="Pfam" id="PF03221">
    <property type="entry name" value="HTH_Tnp_Tc5"/>
    <property type="match status" value="1"/>
</dbReference>
<evidence type="ECO:0000313" key="4">
    <source>
        <dbReference type="EMBL" id="OBZ80385.1"/>
    </source>
</evidence>
<comment type="caution">
    <text evidence="4">The sequence shown here is derived from an EMBL/GenBank/DDBJ whole genome shotgun (WGS) entry which is preliminary data.</text>
</comment>
<accession>A0A1C7MU29</accession>
<proteinExistence type="predicted"/>
<dbReference type="GO" id="GO:0003677">
    <property type="term" value="F:DNA binding"/>
    <property type="evidence" value="ECO:0007669"/>
    <property type="project" value="UniProtKB-KW"/>
</dbReference>
<dbReference type="InterPro" id="IPR041188">
    <property type="entry name" value="HTH_ABP1_N"/>
</dbReference>
<keyword evidence="1" id="KW-0238">DNA-binding</keyword>
<reference evidence="4 5" key="1">
    <citation type="submission" date="2016-03" db="EMBL/GenBank/DDBJ databases">
        <title>Choanephora cucurbitarum.</title>
        <authorList>
            <person name="Min B."/>
            <person name="Park H."/>
            <person name="Park J.-H."/>
            <person name="Shin H.-D."/>
            <person name="Choi I.-G."/>
        </authorList>
    </citation>
    <scope>NUCLEOTIDE SEQUENCE [LARGE SCALE GENOMIC DNA]</scope>
    <source>
        <strain evidence="4 5">KUS-F28377</strain>
    </source>
</reference>
<dbReference type="EMBL" id="LUGH01002200">
    <property type="protein sequence ID" value="OBZ80385.1"/>
    <property type="molecule type" value="Genomic_DNA"/>
</dbReference>
<feature type="region of interest" description="Disordered" evidence="2">
    <location>
        <begin position="1"/>
        <end position="23"/>
    </location>
</feature>
<dbReference type="Pfam" id="PF18107">
    <property type="entry name" value="HTH_ABP1_N"/>
    <property type="match status" value="1"/>
</dbReference>
<organism evidence="4 5">
    <name type="scientific">Choanephora cucurbitarum</name>
    <dbReference type="NCBI Taxonomy" id="101091"/>
    <lineage>
        <taxon>Eukaryota</taxon>
        <taxon>Fungi</taxon>
        <taxon>Fungi incertae sedis</taxon>
        <taxon>Mucoromycota</taxon>
        <taxon>Mucoromycotina</taxon>
        <taxon>Mucoromycetes</taxon>
        <taxon>Mucorales</taxon>
        <taxon>Mucorineae</taxon>
        <taxon>Choanephoraceae</taxon>
        <taxon>Choanephoroideae</taxon>
        <taxon>Choanephora</taxon>
    </lineage>
</organism>
<dbReference type="Gene3D" id="1.10.10.60">
    <property type="entry name" value="Homeodomain-like"/>
    <property type="match status" value="2"/>
</dbReference>
<evidence type="ECO:0000313" key="5">
    <source>
        <dbReference type="Proteomes" id="UP000093000"/>
    </source>
</evidence>
<dbReference type="PROSITE" id="PS51253">
    <property type="entry name" value="HTH_CENPB"/>
    <property type="match status" value="1"/>
</dbReference>
<gene>
    <name evidence="4" type="primary">cbh2_3</name>
    <name evidence="4" type="ORF">A0J61_11565</name>
</gene>
<protein>
    <submittedName>
        <fullName evidence="4">CENP-B protein 2</fullName>
    </submittedName>
</protein>
<dbReference type="OrthoDB" id="125347at2759"/>
<name>A0A1C7MU29_9FUNG</name>
<dbReference type="InterPro" id="IPR006600">
    <property type="entry name" value="HTH_CenpB_DNA-bd_dom"/>
</dbReference>
<dbReference type="InParanoid" id="A0A1C7MU29"/>